<accession>A0ABX8GIJ4</accession>
<sequence>MLVLTAADVRAVLDMPTAMETTLEAARAHVAGRTSASGRVALSTAAPAGEYLVMPGTVGDDRFGVKTWYTASHGGAWSTRALVLVLDPETGDEVLMDGSVITDLRTGAMTGIAATHLAPPDASVATVIGAGAQARTQALALAVALPGLTTLRVTSRTAPRRDALVAALTRELAPYGIEVVGVDDTAMACRGADVVVAATTSSSPVVRQEWLGADVLVCGVGSHAPGAAELDPRTVAAAEVVAVDTRAGGIDGAGDISRPIADGLLRRQDVLELGELGERELPRSGIRVFKSAGFAAADVTAGHHVARAARAAGLGLRIDLHGPAT</sequence>
<dbReference type="SUPFAM" id="SSF51735">
    <property type="entry name" value="NAD(P)-binding Rossmann-fold domains"/>
    <property type="match status" value="1"/>
</dbReference>
<dbReference type="PANTHER" id="PTHR13812:SF19">
    <property type="entry name" value="KETIMINE REDUCTASE MU-CRYSTALLIN"/>
    <property type="match status" value="1"/>
</dbReference>
<reference evidence="1 2" key="1">
    <citation type="submission" date="2021-05" db="EMBL/GenBank/DDBJ databases">
        <title>Novel species in genus Cellulomonas.</title>
        <authorList>
            <person name="Zhang G."/>
        </authorList>
    </citation>
    <scope>NUCLEOTIDE SEQUENCE [LARGE SCALE GENOMIC DNA]</scope>
    <source>
        <strain evidence="2">zg-ZUI157</strain>
    </source>
</reference>
<dbReference type="EMBL" id="CP076023">
    <property type="protein sequence ID" value="QWC15707.1"/>
    <property type="molecule type" value="Genomic_DNA"/>
</dbReference>
<dbReference type="InterPro" id="IPR023401">
    <property type="entry name" value="ODC_N"/>
</dbReference>
<gene>
    <name evidence="1" type="ORF">KKR89_15710</name>
</gene>
<dbReference type="RefSeq" id="WP_208196266.1">
    <property type="nucleotide sequence ID" value="NZ_CP076023.1"/>
</dbReference>
<proteinExistence type="predicted"/>
<dbReference type="InterPro" id="IPR003462">
    <property type="entry name" value="ODC_Mu_crystall"/>
</dbReference>
<protein>
    <submittedName>
        <fullName evidence="1">Ornithine cyclodeaminase family protein</fullName>
    </submittedName>
</protein>
<dbReference type="PIRSF" id="PIRSF001439">
    <property type="entry name" value="CryM"/>
    <property type="match status" value="1"/>
</dbReference>
<organism evidence="1 2">
    <name type="scientific">Cellulomonas dongxiuzhuiae</name>
    <dbReference type="NCBI Taxonomy" id="2819979"/>
    <lineage>
        <taxon>Bacteria</taxon>
        <taxon>Bacillati</taxon>
        <taxon>Actinomycetota</taxon>
        <taxon>Actinomycetes</taxon>
        <taxon>Micrococcales</taxon>
        <taxon>Cellulomonadaceae</taxon>
        <taxon>Cellulomonas</taxon>
    </lineage>
</organism>
<dbReference type="Gene3D" id="3.30.1780.10">
    <property type="entry name" value="ornithine cyclodeaminase, domain 1"/>
    <property type="match status" value="1"/>
</dbReference>
<dbReference type="PANTHER" id="PTHR13812">
    <property type="entry name" value="KETIMINE REDUCTASE MU-CRYSTALLIN"/>
    <property type="match status" value="1"/>
</dbReference>
<keyword evidence="2" id="KW-1185">Reference proteome</keyword>
<dbReference type="InterPro" id="IPR036291">
    <property type="entry name" value="NAD(P)-bd_dom_sf"/>
</dbReference>
<dbReference type="Proteomes" id="UP000679335">
    <property type="component" value="Chromosome"/>
</dbReference>
<dbReference type="Pfam" id="PF02423">
    <property type="entry name" value="OCD_Mu_crystall"/>
    <property type="match status" value="1"/>
</dbReference>
<evidence type="ECO:0000313" key="1">
    <source>
        <dbReference type="EMBL" id="QWC15707.1"/>
    </source>
</evidence>
<dbReference type="Gene3D" id="3.40.50.720">
    <property type="entry name" value="NAD(P)-binding Rossmann-like Domain"/>
    <property type="match status" value="1"/>
</dbReference>
<evidence type="ECO:0000313" key="2">
    <source>
        <dbReference type="Proteomes" id="UP000679335"/>
    </source>
</evidence>
<name>A0ABX8GIJ4_9CELL</name>